<accession>A0A0H4PIX6</accession>
<keyword evidence="3" id="KW-1185">Reference proteome</keyword>
<evidence type="ECO:0000313" key="3">
    <source>
        <dbReference type="Proteomes" id="UP000036520"/>
    </source>
</evidence>
<feature type="compositionally biased region" description="Basic and acidic residues" evidence="1">
    <location>
        <begin position="236"/>
        <end position="248"/>
    </location>
</feature>
<evidence type="ECO:0000256" key="1">
    <source>
        <dbReference type="SAM" id="MobiDB-lite"/>
    </source>
</evidence>
<dbReference type="Proteomes" id="UP000036520">
    <property type="component" value="Chromosome"/>
</dbReference>
<dbReference type="PROSITE" id="PS51257">
    <property type="entry name" value="PROKAR_LIPOPROTEIN"/>
    <property type="match status" value="1"/>
</dbReference>
<gene>
    <name evidence="2" type="ORF">CA2015_3506</name>
</gene>
<dbReference type="OrthoDB" id="1427071at2"/>
<evidence type="ECO:0000313" key="2">
    <source>
        <dbReference type="EMBL" id="AKP52888.1"/>
    </source>
</evidence>
<feature type="region of interest" description="Disordered" evidence="1">
    <location>
        <begin position="234"/>
        <end position="259"/>
    </location>
</feature>
<evidence type="ECO:0008006" key="4">
    <source>
        <dbReference type="Google" id="ProtNLM"/>
    </source>
</evidence>
<protein>
    <recommendedName>
        <fullName evidence="4">Lipoprotein</fullName>
    </recommendedName>
</protein>
<proteinExistence type="predicted"/>
<dbReference type="KEGG" id="camu:CA2015_3506"/>
<organism evidence="2 3">
    <name type="scientific">Cyclobacterium amurskyense</name>
    <dbReference type="NCBI Taxonomy" id="320787"/>
    <lineage>
        <taxon>Bacteria</taxon>
        <taxon>Pseudomonadati</taxon>
        <taxon>Bacteroidota</taxon>
        <taxon>Cytophagia</taxon>
        <taxon>Cytophagales</taxon>
        <taxon>Cyclobacteriaceae</taxon>
        <taxon>Cyclobacterium</taxon>
    </lineage>
</organism>
<reference evidence="2 3" key="1">
    <citation type="submission" date="2015-07" db="EMBL/GenBank/DDBJ databases">
        <authorList>
            <person name="Kim K.M."/>
        </authorList>
    </citation>
    <scope>NUCLEOTIDE SEQUENCE [LARGE SCALE GENOMIC DNA]</scope>
    <source>
        <strain evidence="2 3">KCTC 12363</strain>
    </source>
</reference>
<name>A0A0H4PIX6_9BACT</name>
<sequence>MKKIKHLSIMLILTGVLSCINDDSEIDNLQNVQAQFCDNYAGAGAAYWNMSNGIFVPLNKVPIIENPGGRVSFNEQPLLSLEYSVGYTGTGIRDSQNFPIGIDIKRLDKKVFYRWIPNVSFVGVSDFNQIIAQEINTMFAEVGYNPSNGFDPICSRNESQNFEGMLVNFNGRVIQFGEFTGIVWVRSMVVPGLGTVNSAIQISAAPSVEFDARTLDTFLPFNFQLYVRPDGEGFIDNDRDGSPAHLDPDDNDPNVRHQN</sequence>
<dbReference type="EMBL" id="CP012040">
    <property type="protein sequence ID" value="AKP52888.1"/>
    <property type="molecule type" value="Genomic_DNA"/>
</dbReference>
<dbReference type="AlphaFoldDB" id="A0A0H4PIX6"/>
<dbReference type="RefSeq" id="WP_048643059.1">
    <property type="nucleotide sequence ID" value="NZ_CAXBGM010000099.1"/>
</dbReference>